<dbReference type="Proteomes" id="UP000887572">
    <property type="component" value="Unplaced"/>
</dbReference>
<evidence type="ECO:0000256" key="10">
    <source>
        <dbReference type="ARBA" id="ARBA00048473"/>
    </source>
</evidence>
<dbReference type="GO" id="GO:0005765">
    <property type="term" value="C:lysosomal membrane"/>
    <property type="evidence" value="ECO:0007669"/>
    <property type="project" value="UniProtKB-SubCell"/>
</dbReference>
<dbReference type="GO" id="GO:0015184">
    <property type="term" value="F:L-cystine transmembrane transporter activity"/>
    <property type="evidence" value="ECO:0007669"/>
    <property type="project" value="TreeGrafter"/>
</dbReference>
<feature type="chain" id="PRO_5037587348" description="Cystinosin homolog" evidence="13">
    <location>
        <begin position="20"/>
        <end position="415"/>
    </location>
</feature>
<keyword evidence="8 12" id="KW-0472">Membrane</keyword>
<evidence type="ECO:0000256" key="11">
    <source>
        <dbReference type="ARBA" id="ARBA00074957"/>
    </source>
</evidence>
<comment type="subcellular location">
    <subcellularLocation>
        <location evidence="1">Lysosome membrane</location>
        <topology evidence="1">Multi-pass membrane protein</topology>
    </subcellularLocation>
</comment>
<comment type="catalytic activity">
    <reaction evidence="10">
        <text>L-cystine(out) + H(+)(out) = L-cystine(in) + H(+)(in)</text>
        <dbReference type="Rhea" id="RHEA:66172"/>
        <dbReference type="ChEBI" id="CHEBI:15378"/>
        <dbReference type="ChEBI" id="CHEBI:35491"/>
    </reaction>
    <physiologicalReaction direction="left-to-right" evidence="10">
        <dbReference type="Rhea" id="RHEA:66173"/>
    </physiologicalReaction>
</comment>
<keyword evidence="9" id="KW-0458">Lysosome</keyword>
<dbReference type="PANTHER" id="PTHR13131">
    <property type="entry name" value="CYSTINOSIN"/>
    <property type="match status" value="1"/>
</dbReference>
<evidence type="ECO:0000256" key="7">
    <source>
        <dbReference type="ARBA" id="ARBA00022989"/>
    </source>
</evidence>
<evidence type="ECO:0000256" key="8">
    <source>
        <dbReference type="ARBA" id="ARBA00023136"/>
    </source>
</evidence>
<feature type="transmembrane region" description="Helical" evidence="12">
    <location>
        <begin position="209"/>
        <end position="230"/>
    </location>
</feature>
<dbReference type="NCBIfam" id="TIGR00951">
    <property type="entry name" value="2A43"/>
    <property type="match status" value="1"/>
</dbReference>
<dbReference type="InterPro" id="IPR005282">
    <property type="entry name" value="LC_transporter"/>
</dbReference>
<keyword evidence="14" id="KW-1185">Reference proteome</keyword>
<evidence type="ECO:0000256" key="13">
    <source>
        <dbReference type="SAM" id="SignalP"/>
    </source>
</evidence>
<dbReference type="Pfam" id="PF04193">
    <property type="entry name" value="PQ-loop"/>
    <property type="match status" value="2"/>
</dbReference>
<dbReference type="WBParaSite" id="Gr19_v10_g5190.t2">
    <property type="protein sequence ID" value="Gr19_v10_g5190.t2"/>
    <property type="gene ID" value="Gr19_v10_g5190"/>
</dbReference>
<keyword evidence="7 12" id="KW-1133">Transmembrane helix</keyword>
<evidence type="ECO:0000256" key="5">
    <source>
        <dbReference type="ARBA" id="ARBA00022737"/>
    </source>
</evidence>
<dbReference type="SMART" id="SM00679">
    <property type="entry name" value="CTNS"/>
    <property type="match status" value="2"/>
</dbReference>
<evidence type="ECO:0000256" key="3">
    <source>
        <dbReference type="ARBA" id="ARBA00022448"/>
    </source>
</evidence>
<dbReference type="PANTHER" id="PTHR13131:SF5">
    <property type="entry name" value="CYSTINOSIN"/>
    <property type="match status" value="1"/>
</dbReference>
<evidence type="ECO:0000256" key="12">
    <source>
        <dbReference type="SAM" id="Phobius"/>
    </source>
</evidence>
<evidence type="ECO:0000256" key="6">
    <source>
        <dbReference type="ARBA" id="ARBA00022847"/>
    </source>
</evidence>
<evidence type="ECO:0000313" key="14">
    <source>
        <dbReference type="Proteomes" id="UP000887572"/>
    </source>
</evidence>
<dbReference type="GO" id="GO:0015293">
    <property type="term" value="F:symporter activity"/>
    <property type="evidence" value="ECO:0007669"/>
    <property type="project" value="UniProtKB-KW"/>
</dbReference>
<feature type="transmembrane region" description="Helical" evidence="12">
    <location>
        <begin position="157"/>
        <end position="178"/>
    </location>
</feature>
<keyword evidence="5" id="KW-0677">Repeat</keyword>
<keyword evidence="4 12" id="KW-0812">Transmembrane</keyword>
<feature type="signal peptide" evidence="13">
    <location>
        <begin position="1"/>
        <end position="19"/>
    </location>
</feature>
<accession>A0A914HWR9</accession>
<feature type="transmembrane region" description="Helical" evidence="12">
    <location>
        <begin position="242"/>
        <end position="263"/>
    </location>
</feature>
<evidence type="ECO:0000256" key="2">
    <source>
        <dbReference type="ARBA" id="ARBA00006855"/>
    </source>
</evidence>
<dbReference type="AlphaFoldDB" id="A0A914HWR9"/>
<feature type="transmembrane region" description="Helical" evidence="12">
    <location>
        <begin position="339"/>
        <end position="360"/>
    </location>
</feature>
<organism evidence="14 15">
    <name type="scientific">Globodera rostochiensis</name>
    <name type="common">Golden nematode worm</name>
    <name type="synonym">Heterodera rostochiensis</name>
    <dbReference type="NCBI Taxonomy" id="31243"/>
    <lineage>
        <taxon>Eukaryota</taxon>
        <taxon>Metazoa</taxon>
        <taxon>Ecdysozoa</taxon>
        <taxon>Nematoda</taxon>
        <taxon>Chromadorea</taxon>
        <taxon>Rhabditida</taxon>
        <taxon>Tylenchina</taxon>
        <taxon>Tylenchomorpha</taxon>
        <taxon>Tylenchoidea</taxon>
        <taxon>Heteroderidae</taxon>
        <taxon>Heteroderinae</taxon>
        <taxon>Globodera</taxon>
    </lineage>
</organism>
<feature type="transmembrane region" description="Helical" evidence="12">
    <location>
        <begin position="124"/>
        <end position="145"/>
    </location>
</feature>
<proteinExistence type="inferred from homology"/>
<keyword evidence="6" id="KW-0769">Symport</keyword>
<dbReference type="FunFam" id="1.20.1280.290:FF:000018">
    <property type="entry name" value="Cystinosin homolog"/>
    <property type="match status" value="1"/>
</dbReference>
<comment type="similarity">
    <text evidence="2">Belongs to the cystinosin family.</text>
</comment>
<dbReference type="FunFam" id="1.20.1280.290:FF:000016">
    <property type="entry name" value="Cystinosin homolog"/>
    <property type="match status" value="1"/>
</dbReference>
<evidence type="ECO:0000256" key="9">
    <source>
        <dbReference type="ARBA" id="ARBA00023228"/>
    </source>
</evidence>
<sequence length="415" mass="46798">MRFTFFLSTLLITIGQLECNFHDHLKISKDLPIQCPNELTVSIGHEVPFVFLYTETLEHSLSLVLNTRNNSRAQVNVTGLSLSSRTYIEVQNCSLVLDNGTFVERCPFDSKDLFVPVAVVKSKVISVLIIITGWVYFLAWSISFYPQIVLNFQRKSVIGLNFDFLLLNVIGFCCYTVYNVMLYFDQHVQQLYIERHGQRSLIPVLINDVVFATHALLACIITGLQCFVYERGTQRISYIGRSWASLLLCFSFVSLALALFHVLNWLDFINYLSYTKLAVTLSKYLPQAILNFKRKSTVGWSIGNVLLDFSGGFMDICQMCLQATNTNDWSAFTGNPVKFGLGIVSMLFDILFITQHYVLYRAKVNSSYNRVEGTDANAAILPTPPAPSTAASPVGYNPQFANEAEPIILPETTDR</sequence>
<dbReference type="InterPro" id="IPR006603">
    <property type="entry name" value="PQ-loop_rpt"/>
</dbReference>
<evidence type="ECO:0000256" key="4">
    <source>
        <dbReference type="ARBA" id="ARBA00022692"/>
    </source>
</evidence>
<evidence type="ECO:0000256" key="1">
    <source>
        <dbReference type="ARBA" id="ARBA00004155"/>
    </source>
</evidence>
<dbReference type="Gene3D" id="1.20.1280.290">
    <property type="match status" value="2"/>
</dbReference>
<evidence type="ECO:0000313" key="15">
    <source>
        <dbReference type="WBParaSite" id="Gr19_v10_g5190.t2"/>
    </source>
</evidence>
<name>A0A914HWR9_GLORO</name>
<keyword evidence="13" id="KW-0732">Signal</keyword>
<keyword evidence="3" id="KW-0813">Transport</keyword>
<reference evidence="15" key="1">
    <citation type="submission" date="2022-11" db="UniProtKB">
        <authorList>
            <consortium name="WormBaseParasite"/>
        </authorList>
    </citation>
    <scope>IDENTIFICATION</scope>
</reference>
<protein>
    <recommendedName>
        <fullName evidence="11">Cystinosin homolog</fullName>
    </recommendedName>
</protein>